<feature type="transmembrane region" description="Helical" evidence="1">
    <location>
        <begin position="71"/>
        <end position="89"/>
    </location>
</feature>
<dbReference type="Proteomes" id="UP000321485">
    <property type="component" value="Unassembled WGS sequence"/>
</dbReference>
<dbReference type="AlphaFoldDB" id="A0A561XQ29"/>
<keyword evidence="1" id="KW-0472">Membrane</keyword>
<proteinExistence type="predicted"/>
<comment type="caution">
    <text evidence="2">The sequence shown here is derived from an EMBL/GenBank/DDBJ whole genome shotgun (WGS) entry which is preliminary data.</text>
</comment>
<evidence type="ECO:0008006" key="4">
    <source>
        <dbReference type="Google" id="ProtNLM"/>
    </source>
</evidence>
<reference evidence="2 3" key="1">
    <citation type="journal article" date="2015" name="Stand. Genomic Sci.">
        <title>Genomic Encyclopedia of Bacterial and Archaeal Type Strains, Phase III: the genomes of soil and plant-associated and newly described type strains.</title>
        <authorList>
            <person name="Whitman W.B."/>
            <person name="Woyke T."/>
            <person name="Klenk H.P."/>
            <person name="Zhou Y."/>
            <person name="Lilburn T.G."/>
            <person name="Beck B.J."/>
            <person name="De Vos P."/>
            <person name="Vandamme P."/>
            <person name="Eisen J.A."/>
            <person name="Garrity G."/>
            <person name="Hugenholtz P."/>
            <person name="Kyrpides N.C."/>
        </authorList>
    </citation>
    <scope>NUCLEOTIDE SEQUENCE [LARGE SCALE GENOMIC DNA]</scope>
    <source>
        <strain evidence="2 3">DSM 64</strain>
    </source>
</reference>
<gene>
    <name evidence="2" type="ORF">ATF69_2169</name>
</gene>
<evidence type="ECO:0000256" key="1">
    <source>
        <dbReference type="SAM" id="Phobius"/>
    </source>
</evidence>
<name>A0A561XQ29_ACIDE</name>
<accession>A0A561XQ29</accession>
<organism evidence="2 3">
    <name type="scientific">Acidovorax delafieldii</name>
    <name type="common">Pseudomonas delafieldii</name>
    <dbReference type="NCBI Taxonomy" id="47920"/>
    <lineage>
        <taxon>Bacteria</taxon>
        <taxon>Pseudomonadati</taxon>
        <taxon>Pseudomonadota</taxon>
        <taxon>Betaproteobacteria</taxon>
        <taxon>Burkholderiales</taxon>
        <taxon>Comamonadaceae</taxon>
        <taxon>Acidovorax</taxon>
    </lineage>
</organism>
<feature type="transmembrane region" description="Helical" evidence="1">
    <location>
        <begin position="101"/>
        <end position="120"/>
    </location>
</feature>
<keyword evidence="1" id="KW-0812">Transmembrane</keyword>
<dbReference type="GeneID" id="51111232"/>
<dbReference type="RefSeq" id="WP_146870928.1">
    <property type="nucleotide sequence ID" value="NZ_VJWE01000012.1"/>
</dbReference>
<protein>
    <recommendedName>
        <fullName evidence="4">Phosphopantetheine adenylyltransferase</fullName>
    </recommendedName>
</protein>
<evidence type="ECO:0000313" key="2">
    <source>
        <dbReference type="EMBL" id="TWG38227.1"/>
    </source>
</evidence>
<sequence length="129" mass="13279">MQKIASLALLLAGAIHLIPLLGVLGAAPLASLYGTTPSDPNTLILLRHRAVLFGIVGGICLGAAFKPAYQWLGLTVGVVSVLSFLLLAWSTGGFNTHLQRVVVADGLALVCLVAGAVARARSERAAARI</sequence>
<dbReference type="EMBL" id="VJWE01000012">
    <property type="protein sequence ID" value="TWG38227.1"/>
    <property type="molecule type" value="Genomic_DNA"/>
</dbReference>
<feature type="transmembrane region" description="Helical" evidence="1">
    <location>
        <begin position="42"/>
        <end position="64"/>
    </location>
</feature>
<evidence type="ECO:0000313" key="3">
    <source>
        <dbReference type="Proteomes" id="UP000321485"/>
    </source>
</evidence>
<keyword evidence="1" id="KW-1133">Transmembrane helix</keyword>